<dbReference type="KEGG" id="tsph:KIH39_21400"/>
<dbReference type="EMBL" id="CP074694">
    <property type="protein sequence ID" value="QVL31377.1"/>
    <property type="molecule type" value="Genomic_DNA"/>
</dbReference>
<dbReference type="PROSITE" id="PS50005">
    <property type="entry name" value="TPR"/>
    <property type="match status" value="4"/>
</dbReference>
<evidence type="ECO:0000259" key="9">
    <source>
        <dbReference type="PROSITE" id="PS50011"/>
    </source>
</evidence>
<organism evidence="10 11">
    <name type="scientific">Telmatocola sphagniphila</name>
    <dbReference type="NCBI Taxonomy" id="1123043"/>
    <lineage>
        <taxon>Bacteria</taxon>
        <taxon>Pseudomonadati</taxon>
        <taxon>Planctomycetota</taxon>
        <taxon>Planctomycetia</taxon>
        <taxon>Gemmatales</taxon>
        <taxon>Gemmataceae</taxon>
    </lineage>
</organism>
<evidence type="ECO:0000256" key="4">
    <source>
        <dbReference type="ARBA" id="ARBA00022840"/>
    </source>
</evidence>
<reference evidence="10" key="1">
    <citation type="submission" date="2021-05" db="EMBL/GenBank/DDBJ databases">
        <title>Complete genome sequence of the cellulolytic planctomycete Telmatocola sphagniphila SP2T and characterization of the first cellulase from planctomycetes.</title>
        <authorList>
            <person name="Rakitin A.L."/>
            <person name="Beletsky A.V."/>
            <person name="Naumoff D.G."/>
            <person name="Kulichevskaya I.S."/>
            <person name="Mardanov A.V."/>
            <person name="Ravin N.V."/>
            <person name="Dedysh S.N."/>
        </authorList>
    </citation>
    <scope>NUCLEOTIDE SEQUENCE</scope>
    <source>
        <strain evidence="10">SP2T</strain>
    </source>
</reference>
<dbReference type="SUPFAM" id="SSF56112">
    <property type="entry name" value="Protein kinase-like (PK-like)"/>
    <property type="match status" value="1"/>
</dbReference>
<sequence>MTSSVTTPPRRPDPPSSFTTSPTAQDQLIESLAEEMITAWHRGERPGADHYLNQRPELWESPEAALELIAEELALREEFRVPTATLELENRFPKWISQVRTLRECQRMLEPHWDSADFQLPGAHIGNFQLIQELGRGAHGRVYLATQPELAGRPVVLKIGPALGGEHLSLARLQHTHIVPLYSVHELPERGQRALCMPYFGSTTLAKILAKPESNVGTSRLGEFGKWLRQAQTEEETIYSSPGSTAHFLDQANIPEAICWIGANLADALQYAHVRNLIHFDIKASNVLIASDGVPMLLDFHLARGPLKSGQTAPPHLGGTPGFMAPEHEAALKAAQRGLNMPADVDGRADIYSLGILLRELLSLQKGNSAVNIPVGLNDILDRCTEKDASRRYDSAGELANDLRRQLTNLPLKGVSNRSLMERWSKWRKRRPYAFPLVLITLALGCISLAVWLSIQRIEGDINATRRDALRLMDNEKYSEAVETFRIAERLAGRIPFNLKMRNELLESRHRAEKGQAAKELHDFISKSRPLLATEQNNPEQLRQVLQTCQMLWYDRQNFYAKLNRLPTRKMEETRDRDFLDLALLCSELSESLSTLETRPQAHQQSLQILEEASQLLGSSRGLLLQQVRHLKALNRDAEAEEMLAKAAGKSIRSAWSYLYSGKALLELEDYPQAVQDLNQSLSIDPNSVWANFYLGNCYLKMDQTAEAIAAYSTCVALAPEEGWCRYNRGLAYLAAHRFDSANADFEKALMLDPYLVAAHLGKASVYQQQSRWAEAATELDRAQDGGRIPLADVEYRRALNYLLQDKRPEAIASLKRALQQDPKHLQAQMLLKQFKQ</sequence>
<dbReference type="Proteomes" id="UP000676194">
    <property type="component" value="Chromosome"/>
</dbReference>
<keyword evidence="11" id="KW-1185">Reference proteome</keyword>
<keyword evidence="1" id="KW-0808">Transferase</keyword>
<dbReference type="Gene3D" id="1.10.510.10">
    <property type="entry name" value="Transferase(Phosphotransferase) domain 1"/>
    <property type="match status" value="2"/>
</dbReference>
<evidence type="ECO:0000256" key="7">
    <source>
        <dbReference type="SAM" id="MobiDB-lite"/>
    </source>
</evidence>
<dbReference type="PROSITE" id="PS00108">
    <property type="entry name" value="PROTEIN_KINASE_ST"/>
    <property type="match status" value="1"/>
</dbReference>
<feature type="transmembrane region" description="Helical" evidence="8">
    <location>
        <begin position="433"/>
        <end position="455"/>
    </location>
</feature>
<feature type="repeat" description="TPR" evidence="5">
    <location>
        <begin position="723"/>
        <end position="756"/>
    </location>
</feature>
<evidence type="ECO:0000313" key="10">
    <source>
        <dbReference type="EMBL" id="QVL31377.1"/>
    </source>
</evidence>
<gene>
    <name evidence="10" type="ORF">KIH39_21400</name>
</gene>
<keyword evidence="5" id="KW-0802">TPR repeat</keyword>
<evidence type="ECO:0000256" key="3">
    <source>
        <dbReference type="ARBA" id="ARBA00022777"/>
    </source>
</evidence>
<evidence type="ECO:0000256" key="1">
    <source>
        <dbReference type="ARBA" id="ARBA00022679"/>
    </source>
</evidence>
<dbReference type="GO" id="GO:0004674">
    <property type="term" value="F:protein serine/threonine kinase activity"/>
    <property type="evidence" value="ECO:0007669"/>
    <property type="project" value="TreeGrafter"/>
</dbReference>
<dbReference type="InterPro" id="IPR000719">
    <property type="entry name" value="Prot_kinase_dom"/>
</dbReference>
<keyword evidence="4 6" id="KW-0067">ATP-binding</keyword>
<feature type="repeat" description="TPR" evidence="5">
    <location>
        <begin position="792"/>
        <end position="825"/>
    </location>
</feature>
<dbReference type="InterPro" id="IPR008271">
    <property type="entry name" value="Ser/Thr_kinase_AS"/>
</dbReference>
<dbReference type="PROSITE" id="PS00107">
    <property type="entry name" value="PROTEIN_KINASE_ATP"/>
    <property type="match status" value="1"/>
</dbReference>
<dbReference type="Pfam" id="PF13174">
    <property type="entry name" value="TPR_6"/>
    <property type="match status" value="1"/>
</dbReference>
<evidence type="ECO:0000256" key="8">
    <source>
        <dbReference type="SAM" id="Phobius"/>
    </source>
</evidence>
<protein>
    <submittedName>
        <fullName evidence="10">Tetratricopeptide repeat protein</fullName>
    </submittedName>
</protein>
<dbReference type="SMART" id="SM00028">
    <property type="entry name" value="TPR"/>
    <property type="match status" value="4"/>
</dbReference>
<evidence type="ECO:0000256" key="6">
    <source>
        <dbReference type="PROSITE-ProRule" id="PRU10141"/>
    </source>
</evidence>
<dbReference type="SMART" id="SM00220">
    <property type="entry name" value="S_TKc"/>
    <property type="match status" value="1"/>
</dbReference>
<dbReference type="InterPro" id="IPR017441">
    <property type="entry name" value="Protein_kinase_ATP_BS"/>
</dbReference>
<dbReference type="Pfam" id="PF13432">
    <property type="entry name" value="TPR_16"/>
    <property type="match status" value="1"/>
</dbReference>
<name>A0A8E6B3U4_9BACT</name>
<proteinExistence type="predicted"/>
<evidence type="ECO:0000256" key="5">
    <source>
        <dbReference type="PROSITE-ProRule" id="PRU00339"/>
    </source>
</evidence>
<dbReference type="RefSeq" id="WP_213495258.1">
    <property type="nucleotide sequence ID" value="NZ_CP074694.1"/>
</dbReference>
<feature type="binding site" evidence="6">
    <location>
        <position position="158"/>
    </location>
    <ligand>
        <name>ATP</name>
        <dbReference type="ChEBI" id="CHEBI:30616"/>
    </ligand>
</feature>
<dbReference type="InterPro" id="IPR011009">
    <property type="entry name" value="Kinase-like_dom_sf"/>
</dbReference>
<evidence type="ECO:0000256" key="2">
    <source>
        <dbReference type="ARBA" id="ARBA00022741"/>
    </source>
</evidence>
<dbReference type="PANTHER" id="PTHR43289:SF6">
    <property type="entry name" value="SERINE_THREONINE-PROTEIN KINASE NEKL-3"/>
    <property type="match status" value="1"/>
</dbReference>
<feature type="region of interest" description="Disordered" evidence="7">
    <location>
        <begin position="1"/>
        <end position="23"/>
    </location>
</feature>
<accession>A0A8E6B3U4</accession>
<dbReference type="AlphaFoldDB" id="A0A8E6B3U4"/>
<keyword evidence="8" id="KW-0472">Membrane</keyword>
<dbReference type="CDD" id="cd14014">
    <property type="entry name" value="STKc_PknB_like"/>
    <property type="match status" value="1"/>
</dbReference>
<feature type="repeat" description="TPR" evidence="5">
    <location>
        <begin position="655"/>
        <end position="688"/>
    </location>
</feature>
<feature type="repeat" description="TPR" evidence="5">
    <location>
        <begin position="689"/>
        <end position="722"/>
    </location>
</feature>
<keyword evidence="3" id="KW-0418">Kinase</keyword>
<dbReference type="Gene3D" id="1.25.40.10">
    <property type="entry name" value="Tetratricopeptide repeat domain"/>
    <property type="match status" value="1"/>
</dbReference>
<dbReference type="InterPro" id="IPR019734">
    <property type="entry name" value="TPR_rpt"/>
</dbReference>
<dbReference type="PROSITE" id="PS50011">
    <property type="entry name" value="PROTEIN_KINASE_DOM"/>
    <property type="match status" value="1"/>
</dbReference>
<dbReference type="Pfam" id="PF00069">
    <property type="entry name" value="Pkinase"/>
    <property type="match status" value="1"/>
</dbReference>
<keyword evidence="2 6" id="KW-0547">Nucleotide-binding</keyword>
<keyword evidence="8" id="KW-0812">Transmembrane</keyword>
<dbReference type="PANTHER" id="PTHR43289">
    <property type="entry name" value="MITOGEN-ACTIVATED PROTEIN KINASE KINASE KINASE 20-RELATED"/>
    <property type="match status" value="1"/>
</dbReference>
<feature type="domain" description="Protein kinase" evidence="9">
    <location>
        <begin position="128"/>
        <end position="434"/>
    </location>
</feature>
<evidence type="ECO:0000313" key="11">
    <source>
        <dbReference type="Proteomes" id="UP000676194"/>
    </source>
</evidence>
<dbReference type="Pfam" id="PF13414">
    <property type="entry name" value="TPR_11"/>
    <property type="match status" value="1"/>
</dbReference>
<dbReference type="SUPFAM" id="SSF48452">
    <property type="entry name" value="TPR-like"/>
    <property type="match status" value="2"/>
</dbReference>
<keyword evidence="8" id="KW-1133">Transmembrane helix</keyword>
<dbReference type="InterPro" id="IPR011990">
    <property type="entry name" value="TPR-like_helical_dom_sf"/>
</dbReference>
<dbReference type="GO" id="GO:0005524">
    <property type="term" value="F:ATP binding"/>
    <property type="evidence" value="ECO:0007669"/>
    <property type="project" value="UniProtKB-UniRule"/>
</dbReference>